<dbReference type="SUPFAM" id="SSF56349">
    <property type="entry name" value="DNA breaking-rejoining enzymes"/>
    <property type="match status" value="1"/>
</dbReference>
<accession>A0A4Q0SZB6</accession>
<proteinExistence type="predicted"/>
<dbReference type="Proteomes" id="UP000289437">
    <property type="component" value="Unassembled WGS sequence"/>
</dbReference>
<dbReference type="GO" id="GO:0016853">
    <property type="term" value="F:isomerase activity"/>
    <property type="evidence" value="ECO:0007669"/>
    <property type="project" value="UniProtKB-KW"/>
</dbReference>
<dbReference type="AlphaFoldDB" id="A0A4Q0SZB6"/>
<dbReference type="InterPro" id="IPR011010">
    <property type="entry name" value="DNA_brk_join_enz"/>
</dbReference>
<organism evidence="1 2">
    <name type="scientific">Granulicella sibirica</name>
    <dbReference type="NCBI Taxonomy" id="2479048"/>
    <lineage>
        <taxon>Bacteria</taxon>
        <taxon>Pseudomonadati</taxon>
        <taxon>Acidobacteriota</taxon>
        <taxon>Terriglobia</taxon>
        <taxon>Terriglobales</taxon>
        <taxon>Acidobacteriaceae</taxon>
        <taxon>Granulicella</taxon>
    </lineage>
</organism>
<dbReference type="EMBL" id="RDSM01000002">
    <property type="protein sequence ID" value="RXH55772.1"/>
    <property type="molecule type" value="Genomic_DNA"/>
</dbReference>
<keyword evidence="2" id="KW-1185">Reference proteome</keyword>
<gene>
    <name evidence="1" type="ORF">GRAN_2629</name>
</gene>
<protein>
    <submittedName>
        <fullName evidence="1">DNA topoisomerase IB (Poxvirus type)</fullName>
    </submittedName>
</protein>
<evidence type="ECO:0000313" key="1">
    <source>
        <dbReference type="EMBL" id="RXH55772.1"/>
    </source>
</evidence>
<keyword evidence="1" id="KW-0413">Isomerase</keyword>
<name>A0A4Q0SZB6_9BACT</name>
<sequence length="43" mass="4741">MFKTEKLAKTNVVRAIESVAEKLGNTPSVCRKCHVHPGCWSAI</sequence>
<dbReference type="GO" id="GO:0003677">
    <property type="term" value="F:DNA binding"/>
    <property type="evidence" value="ECO:0007669"/>
    <property type="project" value="InterPro"/>
</dbReference>
<evidence type="ECO:0000313" key="2">
    <source>
        <dbReference type="Proteomes" id="UP000289437"/>
    </source>
</evidence>
<dbReference type="Gene3D" id="1.10.132.120">
    <property type="match status" value="1"/>
</dbReference>
<reference evidence="1 2" key="1">
    <citation type="submission" date="2018-11" db="EMBL/GenBank/DDBJ databases">
        <authorList>
            <person name="Mardanov A.V."/>
            <person name="Ravin N.V."/>
            <person name="Dedysh S.N."/>
        </authorList>
    </citation>
    <scope>NUCLEOTIDE SEQUENCE [LARGE SCALE GENOMIC DNA]</scope>
    <source>
        <strain evidence="1 2">AF10</strain>
    </source>
</reference>
<reference evidence="2" key="2">
    <citation type="submission" date="2019-02" db="EMBL/GenBank/DDBJ databases">
        <title>Granulicella sibirica sp. nov., a psychrotolerant acidobacterium isolated from an organic soil layer in forested tundra, West Siberia.</title>
        <authorList>
            <person name="Oshkin I.Y."/>
            <person name="Kulichevskaya I.S."/>
            <person name="Rijpstra W.I.C."/>
            <person name="Sinninghe Damste J.S."/>
            <person name="Rakitin A.L."/>
            <person name="Ravin N.V."/>
            <person name="Dedysh S.N."/>
        </authorList>
    </citation>
    <scope>NUCLEOTIDE SEQUENCE [LARGE SCALE GENOMIC DNA]</scope>
    <source>
        <strain evidence="2">AF10</strain>
    </source>
</reference>
<comment type="caution">
    <text evidence="1">The sequence shown here is derived from an EMBL/GenBank/DDBJ whole genome shotgun (WGS) entry which is preliminary data.</text>
</comment>